<dbReference type="VEuPathDB" id="FungiDB:MMYC01_203895"/>
<accession>A0A175WBH2</accession>
<gene>
    <name evidence="3" type="ORF">MMYC01_203895</name>
</gene>
<dbReference type="PANTHER" id="PTHR43580:SF2">
    <property type="entry name" value="CYTOKINE-LIKE NUCLEAR FACTOR N-PAC"/>
    <property type="match status" value="1"/>
</dbReference>
<dbReference type="OrthoDB" id="435038at2759"/>
<dbReference type="Proteomes" id="UP000078237">
    <property type="component" value="Unassembled WGS sequence"/>
</dbReference>
<feature type="domain" description="6-phosphogluconate dehydrogenase NADP-binding" evidence="1">
    <location>
        <begin position="4"/>
        <end position="126"/>
    </location>
</feature>
<proteinExistence type="predicted"/>
<evidence type="ECO:0000313" key="3">
    <source>
        <dbReference type="EMBL" id="KXX80955.1"/>
    </source>
</evidence>
<keyword evidence="4" id="KW-1185">Reference proteome</keyword>
<dbReference type="InterPro" id="IPR036291">
    <property type="entry name" value="NAD(P)-bd_dom_sf"/>
</dbReference>
<dbReference type="InterPro" id="IPR013328">
    <property type="entry name" value="6PGD_dom2"/>
</dbReference>
<dbReference type="SMR" id="A0A175WBH2"/>
<feature type="domain" description="NADPH-dependent reductive aminase-like C-terminal" evidence="2">
    <location>
        <begin position="172"/>
        <end position="305"/>
    </location>
</feature>
<dbReference type="Gene3D" id="1.10.1040.10">
    <property type="entry name" value="N-(1-d-carboxylethyl)-l-norvaline Dehydrogenase, domain 2"/>
    <property type="match status" value="1"/>
</dbReference>
<protein>
    <submittedName>
        <fullName evidence="3">ComE operon protein 4</fullName>
    </submittedName>
</protein>
<dbReference type="Pfam" id="PF03446">
    <property type="entry name" value="NAD_binding_2"/>
    <property type="match status" value="1"/>
</dbReference>
<dbReference type="EMBL" id="LCTW02000046">
    <property type="protein sequence ID" value="KXX80955.1"/>
    <property type="molecule type" value="Genomic_DNA"/>
</dbReference>
<dbReference type="Gene3D" id="3.40.50.720">
    <property type="entry name" value="NAD(P)-binding Rossmann-like Domain"/>
    <property type="match status" value="1"/>
</dbReference>
<evidence type="ECO:0000259" key="1">
    <source>
        <dbReference type="Pfam" id="PF03446"/>
    </source>
</evidence>
<dbReference type="SUPFAM" id="SSF51735">
    <property type="entry name" value="NAD(P)-binding Rossmann-fold domains"/>
    <property type="match status" value="1"/>
</dbReference>
<evidence type="ECO:0000259" key="2">
    <source>
        <dbReference type="Pfam" id="PF21761"/>
    </source>
</evidence>
<dbReference type="GO" id="GO:0050661">
    <property type="term" value="F:NADP binding"/>
    <property type="evidence" value="ECO:0007669"/>
    <property type="project" value="InterPro"/>
</dbReference>
<reference evidence="3 4" key="1">
    <citation type="journal article" date="2016" name="Genome Announc.">
        <title>Genome Sequence of Madurella mycetomatis mm55, Isolated from a Human Mycetoma Case in Sudan.</title>
        <authorList>
            <person name="Smit S."/>
            <person name="Derks M.F."/>
            <person name="Bervoets S."/>
            <person name="Fahal A."/>
            <person name="van Leeuwen W."/>
            <person name="van Belkum A."/>
            <person name="van de Sande W.W."/>
        </authorList>
    </citation>
    <scope>NUCLEOTIDE SEQUENCE [LARGE SCALE GENOMIC DNA]</scope>
    <source>
        <strain evidence="4">mm55</strain>
    </source>
</reference>
<sequence>MATITSIGIGNMGAALATALLKSSSPPMNVTIWNRTASRPQVQSLISAGAIFEPSLAAALASSEVILLCLLDYPAISSVFSQVDASAKPLAGKTILNLTNGTPKQARDMEAFFKSLGAAVYFDGGVMVTPQLVGTPAAFVVLSGETEQAYNERLANAGLLSPVGAVLYIAPDPGAASLVDCAALAAMYGMFIGAFTGIGLLKRQKHERDGEAAGAKAMVDKVMVPVLTALVPYVGLLAEQVDKEAWMDDLGNPLAMQAEGVRNIMQSCEDEGVDGTGLKFLSKLMEKGVKEGFGPGGVAVVAKYLMK</sequence>
<name>A0A175WBH2_9PEZI</name>
<dbReference type="GO" id="GO:0016491">
    <property type="term" value="F:oxidoreductase activity"/>
    <property type="evidence" value="ECO:0007669"/>
    <property type="project" value="UniProtKB-KW"/>
</dbReference>
<dbReference type="AlphaFoldDB" id="A0A175WBH2"/>
<dbReference type="InterPro" id="IPR048666">
    <property type="entry name" value="RedAm-like_C"/>
</dbReference>
<dbReference type="STRING" id="100816.A0A175WBH2"/>
<dbReference type="InterPro" id="IPR006115">
    <property type="entry name" value="6PGDH_NADP-bd"/>
</dbReference>
<comment type="caution">
    <text evidence="3">The sequence shown here is derived from an EMBL/GenBank/DDBJ whole genome shotgun (WGS) entry which is preliminary data.</text>
</comment>
<dbReference type="InterPro" id="IPR051265">
    <property type="entry name" value="HIBADH-related_NP60_sf"/>
</dbReference>
<dbReference type="PANTHER" id="PTHR43580">
    <property type="entry name" value="OXIDOREDUCTASE GLYR1-RELATED"/>
    <property type="match status" value="1"/>
</dbReference>
<organism evidence="3 4">
    <name type="scientific">Madurella mycetomatis</name>
    <dbReference type="NCBI Taxonomy" id="100816"/>
    <lineage>
        <taxon>Eukaryota</taxon>
        <taxon>Fungi</taxon>
        <taxon>Dikarya</taxon>
        <taxon>Ascomycota</taxon>
        <taxon>Pezizomycotina</taxon>
        <taxon>Sordariomycetes</taxon>
        <taxon>Sordariomycetidae</taxon>
        <taxon>Sordariales</taxon>
        <taxon>Sordariales incertae sedis</taxon>
        <taxon>Madurella</taxon>
    </lineage>
</organism>
<evidence type="ECO:0000313" key="4">
    <source>
        <dbReference type="Proteomes" id="UP000078237"/>
    </source>
</evidence>
<dbReference type="Pfam" id="PF21761">
    <property type="entry name" value="RedAm-like_C"/>
    <property type="match status" value="1"/>
</dbReference>